<organism evidence="3 4">
    <name type="scientific">Candidatus Amesbacteria bacterium RIFOXYB1_FULL_44_23</name>
    <dbReference type="NCBI Taxonomy" id="1797263"/>
    <lineage>
        <taxon>Bacteria</taxon>
        <taxon>Candidatus Amesiibacteriota</taxon>
    </lineage>
</organism>
<keyword evidence="1" id="KW-0472">Membrane</keyword>
<name>A0A1F4ZU23_9BACT</name>
<dbReference type="SUPFAM" id="SSF54523">
    <property type="entry name" value="Pili subunits"/>
    <property type="match status" value="1"/>
</dbReference>
<evidence type="ECO:0000256" key="1">
    <source>
        <dbReference type="SAM" id="Phobius"/>
    </source>
</evidence>
<feature type="transmembrane region" description="Helical" evidence="1">
    <location>
        <begin position="20"/>
        <end position="41"/>
    </location>
</feature>
<keyword evidence="1" id="KW-1133">Transmembrane helix</keyword>
<evidence type="ECO:0000313" key="4">
    <source>
        <dbReference type="Proteomes" id="UP000176424"/>
    </source>
</evidence>
<dbReference type="NCBIfam" id="TIGR02532">
    <property type="entry name" value="IV_pilin_GFxxxE"/>
    <property type="match status" value="1"/>
</dbReference>
<keyword evidence="1" id="KW-0812">Transmembrane</keyword>
<evidence type="ECO:0000313" key="2">
    <source>
        <dbReference type="EMBL" id="OGD09890.1"/>
    </source>
</evidence>
<dbReference type="EMBL" id="MEXR01000019">
    <property type="protein sequence ID" value="OGD09890.1"/>
    <property type="molecule type" value="Genomic_DNA"/>
</dbReference>
<dbReference type="AlphaFoldDB" id="A0A1F4ZU23"/>
<dbReference type="PROSITE" id="PS00409">
    <property type="entry name" value="PROKAR_NTER_METHYL"/>
    <property type="match status" value="1"/>
</dbReference>
<dbReference type="Pfam" id="PF07963">
    <property type="entry name" value="N_methyl"/>
    <property type="match status" value="1"/>
</dbReference>
<dbReference type="STRING" id="1797263.A2397_06215"/>
<comment type="caution">
    <text evidence="3">The sequence shown here is derived from an EMBL/GenBank/DDBJ whole genome shotgun (WGS) entry which is preliminary data.</text>
</comment>
<dbReference type="Proteomes" id="UP000176424">
    <property type="component" value="Unassembled WGS sequence"/>
</dbReference>
<dbReference type="InterPro" id="IPR045584">
    <property type="entry name" value="Pilin-like"/>
</dbReference>
<evidence type="ECO:0008006" key="5">
    <source>
        <dbReference type="Google" id="ProtNLM"/>
    </source>
</evidence>
<protein>
    <recommendedName>
        <fullName evidence="5">Type II secretion system protein GspG C-terminal domain-containing protein</fullName>
    </recommendedName>
</protein>
<reference evidence="3 4" key="1">
    <citation type="journal article" date="2016" name="Nat. Commun.">
        <title>Thousands of microbial genomes shed light on interconnected biogeochemical processes in an aquifer system.</title>
        <authorList>
            <person name="Anantharaman K."/>
            <person name="Brown C.T."/>
            <person name="Hug L.A."/>
            <person name="Sharon I."/>
            <person name="Castelle C.J."/>
            <person name="Probst A.J."/>
            <person name="Thomas B.C."/>
            <person name="Singh A."/>
            <person name="Wilkins M.J."/>
            <person name="Karaoz U."/>
            <person name="Brodie E.L."/>
            <person name="Williams K.H."/>
            <person name="Hubbard S.S."/>
            <person name="Banfield J.F."/>
        </authorList>
    </citation>
    <scope>NUCLEOTIDE SEQUENCE [LARGE SCALE GENOMIC DNA]</scope>
</reference>
<evidence type="ECO:0000313" key="3">
    <source>
        <dbReference type="EMBL" id="OGD09892.1"/>
    </source>
</evidence>
<dbReference type="Gene3D" id="3.30.700.10">
    <property type="entry name" value="Glycoprotein, Type 4 Pilin"/>
    <property type="match status" value="1"/>
</dbReference>
<dbReference type="InterPro" id="IPR012902">
    <property type="entry name" value="N_methyl_site"/>
</dbReference>
<sequence length="169" mass="17134">MSGGKRGYSYKSKLGRGFTLIELLLTVTVVALLAVTVLVSLNPAERIVDAKNARRTTDVDTILAAIHTSIVDSSGAYPSGLTEGMSETQIGAGTTGCAIATGGCTVTPTGCVDLATSLASYMGSMPIDPSGASTYTADKTGYSVEVDANGIVTVRACGSEGGETISISR</sequence>
<dbReference type="EMBL" id="MEXR01000019">
    <property type="protein sequence ID" value="OGD09892.1"/>
    <property type="molecule type" value="Genomic_DNA"/>
</dbReference>
<gene>
    <name evidence="2" type="ORF">A2397_06215</name>
    <name evidence="3" type="ORF">A2397_06225</name>
</gene>
<accession>A0A1F4ZU23</accession>
<proteinExistence type="predicted"/>